<evidence type="ECO:0000256" key="9">
    <source>
        <dbReference type="ARBA" id="ARBA00053890"/>
    </source>
</evidence>
<comment type="similarity">
    <text evidence="10">Belongs to the gastrokine family.</text>
</comment>
<proteinExistence type="inferred from homology"/>
<dbReference type="GO" id="GO:0005576">
    <property type="term" value="C:extracellular region"/>
    <property type="evidence" value="ECO:0007669"/>
    <property type="project" value="UniProtKB-SubCell"/>
</dbReference>
<comment type="function">
    <text evidence="9">Has mitogenic activity and may be involved in maintaining the integrity of the gastric mucosal epithelium.</text>
</comment>
<protein>
    <recommendedName>
        <fullName evidence="11">Gastrokine-1</fullName>
    </recommendedName>
    <alternativeName>
        <fullName evidence="12">18 kDa antrum mucosa protein</fullName>
    </alternativeName>
</protein>
<dbReference type="STRING" id="127582.A0A2Y9D7N3"/>
<keyword evidence="4" id="KW-0964">Secreted</keyword>
<evidence type="ECO:0000256" key="2">
    <source>
        <dbReference type="ARBA" id="ARBA00004555"/>
    </source>
</evidence>
<dbReference type="InterPro" id="IPR007084">
    <property type="entry name" value="BRICHOS_dom"/>
</dbReference>
<dbReference type="FunFam" id="3.30.390.150:FF:000003">
    <property type="entry name" value="Gastrokine 1"/>
    <property type="match status" value="1"/>
</dbReference>
<name>A0A2Y9D7N3_TRIMA</name>
<dbReference type="GO" id="GO:0005794">
    <property type="term" value="C:Golgi apparatus"/>
    <property type="evidence" value="ECO:0007669"/>
    <property type="project" value="UniProtKB-SubCell"/>
</dbReference>
<evidence type="ECO:0000256" key="12">
    <source>
        <dbReference type="ARBA" id="ARBA00077478"/>
    </source>
</evidence>
<dbReference type="GO" id="GO:0051781">
    <property type="term" value="P:positive regulation of cell division"/>
    <property type="evidence" value="ECO:0007669"/>
    <property type="project" value="UniProtKB-KW"/>
</dbReference>
<dbReference type="GeneID" id="101357423"/>
<evidence type="ECO:0000256" key="11">
    <source>
        <dbReference type="ARBA" id="ARBA00070192"/>
    </source>
</evidence>
<dbReference type="Pfam" id="PF04089">
    <property type="entry name" value="BRICHOS"/>
    <property type="match status" value="1"/>
</dbReference>
<evidence type="ECO:0000259" key="14">
    <source>
        <dbReference type="PROSITE" id="PS50869"/>
    </source>
</evidence>
<evidence type="ECO:0000313" key="16">
    <source>
        <dbReference type="RefSeq" id="XP_004369436.1"/>
    </source>
</evidence>
<evidence type="ECO:0000256" key="3">
    <source>
        <dbReference type="ARBA" id="ARBA00004613"/>
    </source>
</evidence>
<feature type="chain" id="PRO_5016074008" description="Gastrokine-1" evidence="13">
    <location>
        <begin position="23"/>
        <end position="187"/>
    </location>
</feature>
<dbReference type="PROSITE" id="PS50869">
    <property type="entry name" value="BRICHOS"/>
    <property type="match status" value="1"/>
</dbReference>
<evidence type="ECO:0000256" key="13">
    <source>
        <dbReference type="SAM" id="SignalP"/>
    </source>
</evidence>
<keyword evidence="15" id="KW-1185">Reference proteome</keyword>
<sequence>MAVKVQIFFAGLLGVFLAPALASYNINVNDDNNNAGSGQQSVSVNNEHQVANVDNNNGLNPWNAIWDYETGFAAVRLFAKKQCIVHELNKDAVPSIHALDTQVKEKKLQGKGPGGPPPKSLIYSINPEQVRDLKKFGRYIINMCRNVPTYMAEETEGASLFFSAENCFRADIIWILNISFCGSIVAN</sequence>
<evidence type="ECO:0000313" key="15">
    <source>
        <dbReference type="Proteomes" id="UP000248480"/>
    </source>
</evidence>
<dbReference type="KEGG" id="tmu:101357423"/>
<dbReference type="SMART" id="SM01039">
    <property type="entry name" value="BRICHOS"/>
    <property type="match status" value="1"/>
</dbReference>
<evidence type="ECO:0000256" key="1">
    <source>
        <dbReference type="ARBA" id="ARBA00004463"/>
    </source>
</evidence>
<keyword evidence="7" id="KW-1015">Disulfide bond</keyword>
<dbReference type="RefSeq" id="XP_004369436.1">
    <property type="nucleotide sequence ID" value="XM_004369379.1"/>
</dbReference>
<dbReference type="PANTHER" id="PTHR16483">
    <property type="entry name" value="GASTROKINE 1"/>
    <property type="match status" value="1"/>
</dbReference>
<evidence type="ECO:0000256" key="7">
    <source>
        <dbReference type="ARBA" id="ARBA00023157"/>
    </source>
</evidence>
<feature type="signal peptide" evidence="13">
    <location>
        <begin position="1"/>
        <end position="22"/>
    </location>
</feature>
<dbReference type="InParanoid" id="A0A2Y9D7N3"/>
<dbReference type="Proteomes" id="UP000248480">
    <property type="component" value="Unplaced"/>
</dbReference>
<reference evidence="16" key="1">
    <citation type="submission" date="2025-08" db="UniProtKB">
        <authorList>
            <consortium name="RefSeq"/>
        </authorList>
    </citation>
    <scope>IDENTIFICATION</scope>
</reference>
<dbReference type="Gene3D" id="3.30.390.150">
    <property type="match status" value="1"/>
</dbReference>
<gene>
    <name evidence="16" type="primary">GKN1</name>
</gene>
<dbReference type="FunCoup" id="A0A2Y9D7N3">
    <property type="interactions" value="17"/>
</dbReference>
<keyword evidence="5 13" id="KW-0732">Signal</keyword>
<dbReference type="AlphaFoldDB" id="A0A2Y9D7N3"/>
<accession>A0A2Y9D7N3</accession>
<keyword evidence="8" id="KW-0497">Mitogen</keyword>
<dbReference type="OrthoDB" id="8674753at2759"/>
<dbReference type="CTD" id="56287"/>
<feature type="domain" description="BRICHOS" evidence="14">
    <location>
        <begin position="56"/>
        <end position="152"/>
    </location>
</feature>
<evidence type="ECO:0000256" key="6">
    <source>
        <dbReference type="ARBA" id="ARBA00023034"/>
    </source>
</evidence>
<evidence type="ECO:0000256" key="8">
    <source>
        <dbReference type="ARBA" id="ARBA00023246"/>
    </source>
</evidence>
<keyword evidence="6" id="KW-0333">Golgi apparatus</keyword>
<organism evidence="15 16">
    <name type="scientific">Trichechus manatus latirostris</name>
    <name type="common">Florida manatee</name>
    <dbReference type="NCBI Taxonomy" id="127582"/>
    <lineage>
        <taxon>Eukaryota</taxon>
        <taxon>Metazoa</taxon>
        <taxon>Chordata</taxon>
        <taxon>Craniata</taxon>
        <taxon>Vertebrata</taxon>
        <taxon>Euteleostomi</taxon>
        <taxon>Mammalia</taxon>
        <taxon>Eutheria</taxon>
        <taxon>Afrotheria</taxon>
        <taxon>Sirenia</taxon>
        <taxon>Trichechidae</taxon>
        <taxon>Trichechus</taxon>
    </lineage>
</organism>
<comment type="subcellular location">
    <subcellularLocation>
        <location evidence="1">Cytoplasmic granule</location>
    </subcellularLocation>
    <subcellularLocation>
        <location evidence="2">Golgi apparatus</location>
    </subcellularLocation>
    <subcellularLocation>
        <location evidence="3">Secreted</location>
    </subcellularLocation>
</comment>
<evidence type="ECO:0000256" key="10">
    <source>
        <dbReference type="ARBA" id="ARBA00061085"/>
    </source>
</evidence>
<evidence type="ECO:0000256" key="5">
    <source>
        <dbReference type="ARBA" id="ARBA00022729"/>
    </source>
</evidence>
<evidence type="ECO:0000256" key="4">
    <source>
        <dbReference type="ARBA" id="ARBA00022525"/>
    </source>
</evidence>
<dbReference type="InterPro" id="IPR051772">
    <property type="entry name" value="Gastrokine"/>
</dbReference>